<evidence type="ECO:0000313" key="2">
    <source>
        <dbReference type="Proteomes" id="UP000637720"/>
    </source>
</evidence>
<evidence type="ECO:0000313" key="1">
    <source>
        <dbReference type="EMBL" id="GGK08285.1"/>
    </source>
</evidence>
<dbReference type="AlphaFoldDB" id="A0A8J3FEG9"/>
<reference evidence="1" key="2">
    <citation type="submission" date="2020-09" db="EMBL/GenBank/DDBJ databases">
        <authorList>
            <person name="Sun Q."/>
            <person name="Ohkuma M."/>
        </authorList>
    </citation>
    <scope>NUCLEOTIDE SEQUENCE</scope>
    <source>
        <strain evidence="1">JCM 14719</strain>
    </source>
</reference>
<gene>
    <name evidence="1" type="ORF">GCM10007043_22970</name>
</gene>
<comment type="caution">
    <text evidence="1">The sequence shown here is derived from an EMBL/GenBank/DDBJ whole genome shotgun (WGS) entry which is preliminary data.</text>
</comment>
<sequence>MDPRIRVVPLEERDPDGYNLYLHLTLMTAHEMQLLFEQVESLPLFEGVECRKVALNERQFVIKVDLSDEDLETVKGRLAAAAS</sequence>
<dbReference type="EMBL" id="BMOF01000076">
    <property type="protein sequence ID" value="GGK08285.1"/>
    <property type="molecule type" value="Genomic_DNA"/>
</dbReference>
<accession>A0A8J3FEG9</accession>
<organism evidence="1 2">
    <name type="scientific">Calditerricola satsumensis</name>
    <dbReference type="NCBI Taxonomy" id="373054"/>
    <lineage>
        <taxon>Bacteria</taxon>
        <taxon>Bacillati</taxon>
        <taxon>Bacillota</taxon>
        <taxon>Bacilli</taxon>
        <taxon>Bacillales</taxon>
        <taxon>Bacillaceae</taxon>
        <taxon>Calditerricola</taxon>
    </lineage>
</organism>
<keyword evidence="2" id="KW-1185">Reference proteome</keyword>
<name>A0A8J3FEG9_9BACI</name>
<dbReference type="Proteomes" id="UP000637720">
    <property type="component" value="Unassembled WGS sequence"/>
</dbReference>
<reference evidence="1" key="1">
    <citation type="journal article" date="2014" name="Int. J. Syst. Evol. Microbiol.">
        <title>Complete genome sequence of Corynebacterium casei LMG S-19264T (=DSM 44701T), isolated from a smear-ripened cheese.</title>
        <authorList>
            <consortium name="US DOE Joint Genome Institute (JGI-PGF)"/>
            <person name="Walter F."/>
            <person name="Albersmeier A."/>
            <person name="Kalinowski J."/>
            <person name="Ruckert C."/>
        </authorList>
    </citation>
    <scope>NUCLEOTIDE SEQUENCE</scope>
    <source>
        <strain evidence="1">JCM 14719</strain>
    </source>
</reference>
<protein>
    <submittedName>
        <fullName evidence="1">Uncharacterized protein</fullName>
    </submittedName>
</protein>
<proteinExistence type="predicted"/>
<dbReference type="RefSeq" id="WP_054671538.1">
    <property type="nucleotide sequence ID" value="NZ_BMOF01000076.1"/>
</dbReference>